<name>A0AA37FJI3_AQUAC</name>
<reference evidence="1 4" key="1">
    <citation type="submission" date="2021-07" db="EMBL/GenBank/DDBJ databases">
        <title>Whole genome sequencing of carbapenem-resistant Pseudomonas spp. isolated in Japan.</title>
        <authorList>
            <person name="Suzuki M."/>
            <person name="Maehana S."/>
            <person name="Kitasato H."/>
        </authorList>
    </citation>
    <scope>NUCLEOTIDE SEQUENCE</scope>
    <source>
        <strain evidence="1">KAM435</strain>
        <strain evidence="2 4">KAM436</strain>
    </source>
</reference>
<proteinExistence type="predicted"/>
<evidence type="ECO:0000313" key="3">
    <source>
        <dbReference type="Proteomes" id="UP000887212"/>
    </source>
</evidence>
<accession>A0AA37FJI3</accession>
<dbReference type="Proteomes" id="UP000887228">
    <property type="component" value="Unassembled WGS sequence"/>
</dbReference>
<gene>
    <name evidence="1" type="ORF">KAM435_08540</name>
    <name evidence="2" type="ORF">KAM436_06340</name>
</gene>
<protein>
    <submittedName>
        <fullName evidence="1">Uncharacterized protein</fullName>
    </submittedName>
</protein>
<dbReference type="EMBL" id="BPMS01000002">
    <property type="protein sequence ID" value="GIZ87527.1"/>
    <property type="molecule type" value="Genomic_DNA"/>
</dbReference>
<evidence type="ECO:0000313" key="4">
    <source>
        <dbReference type="Proteomes" id="UP000887228"/>
    </source>
</evidence>
<dbReference type="EMBL" id="BPMT01000002">
    <property type="protein sequence ID" value="GIZ91666.1"/>
    <property type="molecule type" value="Genomic_DNA"/>
</dbReference>
<dbReference type="AlphaFoldDB" id="A0AA37FJI3"/>
<dbReference type="RefSeq" id="WP_203789139.1">
    <property type="nucleotide sequence ID" value="NZ_AP024354.1"/>
</dbReference>
<evidence type="ECO:0000313" key="2">
    <source>
        <dbReference type="EMBL" id="GIZ91666.1"/>
    </source>
</evidence>
<sequence>MALTKFEHGVLYAAAQVIRLHDEPQVAADVLKQAGLEQVNCSDLDDYDKESLREVNTIFGMGLTGLDK</sequence>
<comment type="caution">
    <text evidence="1">The sequence shown here is derived from an EMBL/GenBank/DDBJ whole genome shotgun (WGS) entry which is preliminary data.</text>
</comment>
<evidence type="ECO:0000313" key="1">
    <source>
        <dbReference type="EMBL" id="GIZ87527.1"/>
    </source>
</evidence>
<organism evidence="1 3">
    <name type="scientific">Aquipseudomonas alcaligenes</name>
    <name type="common">Pseudomonas alcaligenes</name>
    <dbReference type="NCBI Taxonomy" id="43263"/>
    <lineage>
        <taxon>Bacteria</taxon>
        <taxon>Pseudomonadati</taxon>
        <taxon>Pseudomonadota</taxon>
        <taxon>Gammaproteobacteria</taxon>
        <taxon>Pseudomonadales</taxon>
        <taxon>Pseudomonadaceae</taxon>
        <taxon>Aquipseudomonas</taxon>
    </lineage>
</organism>
<dbReference type="Proteomes" id="UP000887212">
    <property type="component" value="Unassembled WGS sequence"/>
</dbReference>